<dbReference type="GeneID" id="8926852"/>
<organism evidence="2 3">
    <name type="scientific">Haloferax volcanii (strain ATCC 29605 / DSM 3757 / JCM 8879 / NBRC 14742 / NCIMB 2012 / VKM B-1768 / DS2)</name>
    <name type="common">Halobacterium volcanii</name>
    <dbReference type="NCBI Taxonomy" id="309800"/>
    <lineage>
        <taxon>Archaea</taxon>
        <taxon>Methanobacteriati</taxon>
        <taxon>Methanobacteriota</taxon>
        <taxon>Stenosarchaea group</taxon>
        <taxon>Halobacteria</taxon>
        <taxon>Halobacteriales</taxon>
        <taxon>Haloferacaceae</taxon>
        <taxon>Haloferax</taxon>
    </lineage>
</organism>
<sequence length="91" mass="9242">MDVLGIVAAAVVFGVAAYNLVTSLDGRFARLLFGCLGVVAATLYVIEQFGLAASLGLNVAHGLQFVAALLVVSALVDFLARRAEAGDSGSS</sequence>
<name>A0A384K8X4_HALVD</name>
<keyword evidence="1" id="KW-0472">Membrane</keyword>
<dbReference type="AlphaFoldDB" id="A0A384K8X4"/>
<keyword evidence="1" id="KW-0812">Transmembrane</keyword>
<reference evidence="2 3" key="2">
    <citation type="journal article" date="2014" name="PLoS Genet.">
        <title>Phylogenetically driven sequencing of extremely halophilic archaea reveals strategies for static and dynamic osmo-response.</title>
        <authorList>
            <person name="Becker E.A."/>
            <person name="Seitzer P.M."/>
            <person name="Tritt A."/>
            <person name="Larsen D."/>
            <person name="Krusor M."/>
            <person name="Yao A.I."/>
            <person name="Wu D."/>
            <person name="Madern D."/>
            <person name="Eisen J.A."/>
            <person name="Darling A.E."/>
            <person name="Facciotti M.T."/>
        </authorList>
    </citation>
    <scope>NUCLEOTIDE SEQUENCE [LARGE SCALE GENOMIC DNA]</scope>
    <source>
        <strain evidence="3">ATCC 29605 / DSM 3757 / JCM 8879 / NBRC 14742 / NCIMB 2012 / VKM B-1768 / DS2</strain>
    </source>
</reference>
<dbReference type="OrthoDB" id="293739at2157"/>
<dbReference type="EMBL" id="AOHU01000105">
    <property type="protein sequence ID" value="ELY24344.1"/>
    <property type="molecule type" value="Genomic_DNA"/>
</dbReference>
<keyword evidence="1" id="KW-1133">Transmembrane helix</keyword>
<dbReference type="RefSeq" id="WP_004045242.1">
    <property type="nucleotide sequence ID" value="NC_013967.1"/>
</dbReference>
<accession>A0A384K8X4</accession>
<comment type="caution">
    <text evidence="2">The sequence shown here is derived from an EMBL/GenBank/DDBJ whole genome shotgun (WGS) entry which is preliminary data.</text>
</comment>
<protein>
    <submittedName>
        <fullName evidence="2">Uncharacterized protein</fullName>
    </submittedName>
</protein>
<evidence type="ECO:0000313" key="2">
    <source>
        <dbReference type="EMBL" id="ELY24344.1"/>
    </source>
</evidence>
<feature type="transmembrane region" description="Helical" evidence="1">
    <location>
        <begin position="27"/>
        <end position="46"/>
    </location>
</feature>
<evidence type="ECO:0000313" key="3">
    <source>
        <dbReference type="Proteomes" id="UP000011532"/>
    </source>
</evidence>
<dbReference type="Proteomes" id="UP000011532">
    <property type="component" value="Unassembled WGS sequence"/>
</dbReference>
<evidence type="ECO:0000256" key="1">
    <source>
        <dbReference type="SAM" id="Phobius"/>
    </source>
</evidence>
<feature type="transmembrane region" description="Helical" evidence="1">
    <location>
        <begin position="58"/>
        <end position="80"/>
    </location>
</feature>
<proteinExistence type="predicted"/>
<reference evidence="3" key="1">
    <citation type="submission" date="2012-11" db="EMBL/GenBank/DDBJ databases">
        <authorList>
            <person name="Becker E.A."/>
            <person name="Seitzer P."/>
            <person name="Tritt A."/>
            <person name="Larsen D."/>
            <person name="Yao A."/>
            <person name="Wu D."/>
            <person name="Darling A."/>
            <person name="Eisen J.A."/>
            <person name="Facciotti M.T."/>
        </authorList>
    </citation>
    <scope>NUCLEOTIDE SEQUENCE [LARGE SCALE GENOMIC DNA]</scope>
    <source>
        <strain evidence="3">ATCC 29605 / DSM 3757 / JCM 8879 / NBRC 14742 / NCIMB 2012 / VKM B-1768 / DS2</strain>
    </source>
</reference>
<gene>
    <name evidence="2" type="ORF">C498_18888</name>
</gene>